<evidence type="ECO:0000313" key="14">
    <source>
        <dbReference type="RefSeq" id="XP_053541080.1"/>
    </source>
</evidence>
<feature type="compositionally biased region" description="Low complexity" evidence="9">
    <location>
        <begin position="22"/>
        <end position="99"/>
    </location>
</feature>
<dbReference type="OrthoDB" id="8938333at2759"/>
<reference evidence="13" key="1">
    <citation type="journal article" date="2016" name="Nat. Commun.">
        <title>The channel catfish genome sequence provides insights into the evolution of scale formation in teleosts.</title>
        <authorList>
            <person name="Liu Z."/>
            <person name="Liu S."/>
            <person name="Yao J."/>
            <person name="Bao L."/>
            <person name="Zhang J."/>
            <person name="Li Y."/>
            <person name="Jiang C."/>
            <person name="Sun L."/>
            <person name="Wang R."/>
            <person name="Zhang Y."/>
            <person name="Zhou T."/>
            <person name="Zeng Q."/>
            <person name="Fu Q."/>
            <person name="Gao S."/>
            <person name="Li N."/>
            <person name="Koren S."/>
            <person name="Jiang Y."/>
            <person name="Zimin A."/>
            <person name="Xu P."/>
            <person name="Phillippy A.M."/>
            <person name="Geng X."/>
            <person name="Song L."/>
            <person name="Sun F."/>
            <person name="Li C."/>
            <person name="Wang X."/>
            <person name="Chen A."/>
            <person name="Jin Y."/>
            <person name="Yuan Z."/>
            <person name="Yang Y."/>
            <person name="Tan S."/>
            <person name="Peatman E."/>
            <person name="Lu J."/>
            <person name="Qin Z."/>
            <person name="Dunham R."/>
            <person name="Li Z."/>
            <person name="Sonstegard T."/>
            <person name="Feng J."/>
            <person name="Danzmann R.G."/>
            <person name="Schroeder S."/>
            <person name="Scheffler B."/>
            <person name="Duke M.V."/>
            <person name="Ballard L."/>
            <person name="Kucuktas H."/>
            <person name="Kaltenboeck L."/>
            <person name="Liu H."/>
            <person name="Armbruster J."/>
            <person name="Xie Y."/>
            <person name="Kirby M.L."/>
            <person name="Tian Y."/>
            <person name="Flanagan M.E."/>
            <person name="Mu W."/>
            <person name="Waldbieser G.C."/>
        </authorList>
    </citation>
    <scope>NUCLEOTIDE SEQUENCE [LARGE SCALE GENOMIC DNA]</scope>
    <source>
        <strain evidence="13">SDA103</strain>
    </source>
</reference>
<evidence type="ECO:0000256" key="6">
    <source>
        <dbReference type="ARBA" id="ARBA00023136"/>
    </source>
</evidence>
<dbReference type="CTD" id="799648"/>
<dbReference type="SUPFAM" id="SSF82671">
    <property type="entry name" value="SEA domain"/>
    <property type="match status" value="1"/>
</dbReference>
<keyword evidence="10" id="KW-0812">Transmembrane</keyword>
<keyword evidence="4 11" id="KW-0732">Signal</keyword>
<evidence type="ECO:0000256" key="11">
    <source>
        <dbReference type="SAM" id="SignalP"/>
    </source>
</evidence>
<evidence type="ECO:0000256" key="2">
    <source>
        <dbReference type="ARBA" id="ARBA00022475"/>
    </source>
</evidence>
<comment type="subcellular location">
    <subcellularLocation>
        <location evidence="1">Cell membrane</location>
    </subcellularLocation>
</comment>
<gene>
    <name evidence="14" type="primary">muc13b</name>
</gene>
<dbReference type="Pfam" id="PF01390">
    <property type="entry name" value="SEA"/>
    <property type="match status" value="1"/>
</dbReference>
<keyword evidence="5" id="KW-0677">Repeat</keyword>
<keyword evidence="6 10" id="KW-0472">Membrane</keyword>
<feature type="region of interest" description="Disordered" evidence="9">
    <location>
        <begin position="339"/>
        <end position="386"/>
    </location>
</feature>
<keyword evidence="2" id="KW-1003">Cell membrane</keyword>
<dbReference type="SUPFAM" id="SSF57184">
    <property type="entry name" value="Growth factor receptor domain"/>
    <property type="match status" value="1"/>
</dbReference>
<evidence type="ECO:0000313" key="13">
    <source>
        <dbReference type="Proteomes" id="UP000221080"/>
    </source>
</evidence>
<evidence type="ECO:0000256" key="10">
    <source>
        <dbReference type="SAM" id="Phobius"/>
    </source>
</evidence>
<keyword evidence="8" id="KW-0325">Glycoprotein</keyword>
<feature type="region of interest" description="Disordered" evidence="9">
    <location>
        <begin position="415"/>
        <end position="437"/>
    </location>
</feature>
<evidence type="ECO:0000256" key="4">
    <source>
        <dbReference type="ARBA" id="ARBA00022729"/>
    </source>
</evidence>
<reference evidence="14" key="2">
    <citation type="submission" date="2025-08" db="UniProtKB">
        <authorList>
            <consortium name="RefSeq"/>
        </authorList>
    </citation>
    <scope>IDENTIFICATION</scope>
    <source>
        <tissue evidence="14">Blood</tissue>
    </source>
</reference>
<dbReference type="PANTHER" id="PTHR24037">
    <property type="entry name" value="HEART DEVELOPMENT PROTEIN WITH EGF-LIKE DOMAINS 1"/>
    <property type="match status" value="1"/>
</dbReference>
<dbReference type="InterPro" id="IPR036364">
    <property type="entry name" value="SEA_dom_sf"/>
</dbReference>
<feature type="region of interest" description="Disordered" evidence="9">
    <location>
        <begin position="22"/>
        <end position="103"/>
    </location>
</feature>
<evidence type="ECO:0000256" key="1">
    <source>
        <dbReference type="ARBA" id="ARBA00004236"/>
    </source>
</evidence>
<evidence type="ECO:0000256" key="7">
    <source>
        <dbReference type="ARBA" id="ARBA00023157"/>
    </source>
</evidence>
<feature type="domain" description="SEA" evidence="12">
    <location>
        <begin position="141"/>
        <end position="245"/>
    </location>
</feature>
<dbReference type="PROSITE" id="PS50024">
    <property type="entry name" value="SEA"/>
    <property type="match status" value="1"/>
</dbReference>
<feature type="signal peptide" evidence="11">
    <location>
        <begin position="1"/>
        <end position="19"/>
    </location>
</feature>
<keyword evidence="10" id="KW-1133">Transmembrane helix</keyword>
<dbReference type="SUPFAM" id="SSF57196">
    <property type="entry name" value="EGF/Laminin"/>
    <property type="match status" value="1"/>
</dbReference>
<accession>A0A9F7RI28</accession>
<dbReference type="InterPro" id="IPR000082">
    <property type="entry name" value="SEA_dom"/>
</dbReference>
<dbReference type="AlphaFoldDB" id="A0A9F7RI28"/>
<evidence type="ECO:0000259" key="12">
    <source>
        <dbReference type="PROSITE" id="PS50024"/>
    </source>
</evidence>
<keyword evidence="13" id="KW-1185">Reference proteome</keyword>
<dbReference type="InterPro" id="IPR009030">
    <property type="entry name" value="Growth_fac_rcpt_cys_sf"/>
</dbReference>
<evidence type="ECO:0000256" key="9">
    <source>
        <dbReference type="SAM" id="MobiDB-lite"/>
    </source>
</evidence>
<keyword evidence="7" id="KW-1015">Disulfide bond</keyword>
<dbReference type="Gene3D" id="3.30.70.960">
    <property type="entry name" value="SEA domain"/>
    <property type="match status" value="1"/>
</dbReference>
<organism evidence="13 14">
    <name type="scientific">Ictalurus punctatus</name>
    <name type="common">Channel catfish</name>
    <name type="synonym">Silurus punctatus</name>
    <dbReference type="NCBI Taxonomy" id="7998"/>
    <lineage>
        <taxon>Eukaryota</taxon>
        <taxon>Metazoa</taxon>
        <taxon>Chordata</taxon>
        <taxon>Craniata</taxon>
        <taxon>Vertebrata</taxon>
        <taxon>Euteleostomi</taxon>
        <taxon>Actinopterygii</taxon>
        <taxon>Neopterygii</taxon>
        <taxon>Teleostei</taxon>
        <taxon>Ostariophysi</taxon>
        <taxon>Siluriformes</taxon>
        <taxon>Ictaluridae</taxon>
        <taxon>Ictalurus</taxon>
    </lineage>
</organism>
<dbReference type="GO" id="GO:0005886">
    <property type="term" value="C:plasma membrane"/>
    <property type="evidence" value="ECO:0007669"/>
    <property type="project" value="UniProtKB-SubCell"/>
</dbReference>
<dbReference type="Proteomes" id="UP000221080">
    <property type="component" value="Chromosome 13"/>
</dbReference>
<sequence>MAVMIQLLSLCLLVLLVEGSTQTNTTTTPDTSTQITTTTTSEGSTQTNTTTTPDVSTQITTTTTSEGSTQTNTTTTPDVSTQITTTTTSEGTTQTTTTTAPGPCSSNPCPFDSNCQELLTNYTCVCRPGLFYDAKLRSCNLAKTFPSDIRFTKMDYNSNMADKNSEIFQQKANDILKEINTVLTNTDGYLGSVVKSLSKGSVIADVENFYSPLSKVDEVTVQTELRNLPETEVKMKDICSTGFCEETSTDCDSKTGLAECSCKNGYIKLTATQQACFPCPSGEKAVGSEKCEQCPFGYSGFNCKESYLLILVVVACVLGILLLGTLIGAIVLYLRSTKETKSPGKNSPNGNLEFNKPAGIPRIPRANPNGGWQPTNLEMADSGSRNALVTKDTDNTRMWDYAYIDDARSQKSQTSFRTGYGASGANNGPKANRNPYYDAYEDKMRRY</sequence>
<evidence type="ECO:0000256" key="5">
    <source>
        <dbReference type="ARBA" id="ARBA00022737"/>
    </source>
</evidence>
<feature type="chain" id="PRO_5039918411" evidence="11">
    <location>
        <begin position="20"/>
        <end position="447"/>
    </location>
</feature>
<dbReference type="SMART" id="SM00200">
    <property type="entry name" value="SEA"/>
    <property type="match status" value="1"/>
</dbReference>
<dbReference type="RefSeq" id="XP_053541080.1">
    <property type="nucleotide sequence ID" value="XM_053685105.1"/>
</dbReference>
<evidence type="ECO:0000256" key="3">
    <source>
        <dbReference type="ARBA" id="ARBA00022536"/>
    </source>
</evidence>
<feature type="compositionally biased region" description="Polar residues" evidence="9">
    <location>
        <begin position="343"/>
        <end position="352"/>
    </location>
</feature>
<keyword evidence="3" id="KW-0245">EGF-like domain</keyword>
<evidence type="ECO:0000256" key="8">
    <source>
        <dbReference type="ARBA" id="ARBA00023180"/>
    </source>
</evidence>
<proteinExistence type="predicted"/>
<dbReference type="PANTHER" id="PTHR24037:SF10">
    <property type="entry name" value="MUCIN-13"/>
    <property type="match status" value="1"/>
</dbReference>
<protein>
    <submittedName>
        <fullName evidence="14">Mucin-13b isoform X1</fullName>
    </submittedName>
</protein>
<dbReference type="GeneID" id="108273402"/>
<feature type="transmembrane region" description="Helical" evidence="10">
    <location>
        <begin position="307"/>
        <end position="334"/>
    </location>
</feature>
<name>A0A9F7RI28_ICTPU</name>